<evidence type="ECO:0000313" key="2">
    <source>
        <dbReference type="Proteomes" id="UP000016935"/>
    </source>
</evidence>
<dbReference type="EMBL" id="KB908504">
    <property type="protein sequence ID" value="EOA89939.1"/>
    <property type="molecule type" value="Genomic_DNA"/>
</dbReference>
<organism evidence="1 2">
    <name type="scientific">Exserohilum turcicum (strain 28A)</name>
    <name type="common">Northern leaf blight fungus</name>
    <name type="synonym">Setosphaeria turcica</name>
    <dbReference type="NCBI Taxonomy" id="671987"/>
    <lineage>
        <taxon>Eukaryota</taxon>
        <taxon>Fungi</taxon>
        <taxon>Dikarya</taxon>
        <taxon>Ascomycota</taxon>
        <taxon>Pezizomycotina</taxon>
        <taxon>Dothideomycetes</taxon>
        <taxon>Pleosporomycetidae</taxon>
        <taxon>Pleosporales</taxon>
        <taxon>Pleosporineae</taxon>
        <taxon>Pleosporaceae</taxon>
        <taxon>Exserohilum</taxon>
    </lineage>
</organism>
<proteinExistence type="predicted"/>
<keyword evidence="2" id="KW-1185">Reference proteome</keyword>
<evidence type="ECO:0000313" key="1">
    <source>
        <dbReference type="EMBL" id="EOA89939.1"/>
    </source>
</evidence>
<dbReference type="GeneID" id="19404272"/>
<protein>
    <submittedName>
        <fullName evidence="1">Uncharacterized protein</fullName>
    </submittedName>
</protein>
<gene>
    <name evidence="1" type="ORF">SETTUDRAFT_37581</name>
</gene>
<reference evidence="1 2" key="2">
    <citation type="journal article" date="2013" name="PLoS Genet.">
        <title>Comparative genome structure, secondary metabolite, and effector coding capacity across Cochliobolus pathogens.</title>
        <authorList>
            <person name="Condon B.J."/>
            <person name="Leng Y."/>
            <person name="Wu D."/>
            <person name="Bushley K.E."/>
            <person name="Ohm R.A."/>
            <person name="Otillar R."/>
            <person name="Martin J."/>
            <person name="Schackwitz W."/>
            <person name="Grimwood J."/>
            <person name="MohdZainudin N."/>
            <person name="Xue C."/>
            <person name="Wang R."/>
            <person name="Manning V.A."/>
            <person name="Dhillon B."/>
            <person name="Tu Z.J."/>
            <person name="Steffenson B.J."/>
            <person name="Salamov A."/>
            <person name="Sun H."/>
            <person name="Lowry S."/>
            <person name="LaButti K."/>
            <person name="Han J."/>
            <person name="Copeland A."/>
            <person name="Lindquist E."/>
            <person name="Barry K."/>
            <person name="Schmutz J."/>
            <person name="Baker S.E."/>
            <person name="Ciuffetti L.M."/>
            <person name="Grigoriev I.V."/>
            <person name="Zhong S."/>
            <person name="Turgeon B.G."/>
        </authorList>
    </citation>
    <scope>NUCLEOTIDE SEQUENCE [LARGE SCALE GENOMIC DNA]</scope>
    <source>
        <strain evidence="2">28A</strain>
    </source>
</reference>
<dbReference type="HOGENOM" id="CLU_1441870_0_0_1"/>
<accession>R0KLA7</accession>
<dbReference type="RefSeq" id="XP_008022489.1">
    <property type="nucleotide sequence ID" value="XM_008024298.1"/>
</dbReference>
<reference evidence="1 2" key="1">
    <citation type="journal article" date="2012" name="PLoS Pathog.">
        <title>Diverse lifestyles and strategies of plant pathogenesis encoded in the genomes of eighteen Dothideomycetes fungi.</title>
        <authorList>
            <person name="Ohm R.A."/>
            <person name="Feau N."/>
            <person name="Henrissat B."/>
            <person name="Schoch C.L."/>
            <person name="Horwitz B.A."/>
            <person name="Barry K.W."/>
            <person name="Condon B.J."/>
            <person name="Copeland A.C."/>
            <person name="Dhillon B."/>
            <person name="Glaser F."/>
            <person name="Hesse C.N."/>
            <person name="Kosti I."/>
            <person name="LaButti K."/>
            <person name="Lindquist E.A."/>
            <person name="Lucas S."/>
            <person name="Salamov A.A."/>
            <person name="Bradshaw R.E."/>
            <person name="Ciuffetti L."/>
            <person name="Hamelin R.C."/>
            <person name="Kema G.H.J."/>
            <person name="Lawrence C."/>
            <person name="Scott J.A."/>
            <person name="Spatafora J.W."/>
            <person name="Turgeon B.G."/>
            <person name="de Wit P.J.G.M."/>
            <person name="Zhong S."/>
            <person name="Goodwin S.B."/>
            <person name="Grigoriev I.V."/>
        </authorList>
    </citation>
    <scope>NUCLEOTIDE SEQUENCE [LARGE SCALE GENOMIC DNA]</scope>
    <source>
        <strain evidence="2">28A</strain>
    </source>
</reference>
<name>R0KLA7_EXST2</name>
<dbReference type="Proteomes" id="UP000016935">
    <property type="component" value="Unassembled WGS sequence"/>
</dbReference>
<sequence length="188" mass="20993">MAFPKSSDPFCIGDYDSVRPSFVRLCPVLSTYWISVASFSATARLFRPHLDITLLALDRNILWGSTHIYTRSDTIRCMLNLHVNCYGLSGSSSPSPPDTATTERYGLAHVNVGHLPSAIARWKTRPVWEFSVSPEPTQISVRIVAYYAAQSTVYLPSRKLILRGSFGPSLPGKRKNKQKTTKTDMIQV</sequence>
<dbReference type="AlphaFoldDB" id="R0KLA7"/>